<gene>
    <name evidence="1" type="ORF">HSB1_35190</name>
</gene>
<accession>J3EUL4</accession>
<name>J3EUL4_9EURY</name>
<evidence type="ECO:0000313" key="2">
    <source>
        <dbReference type="Proteomes" id="UP000007813"/>
    </source>
</evidence>
<organism evidence="1 2">
    <name type="scientific">Halogranum salarium B-1</name>
    <dbReference type="NCBI Taxonomy" id="1210908"/>
    <lineage>
        <taxon>Archaea</taxon>
        <taxon>Methanobacteriati</taxon>
        <taxon>Methanobacteriota</taxon>
        <taxon>Stenosarchaea group</taxon>
        <taxon>Halobacteria</taxon>
        <taxon>Halobacteriales</taxon>
        <taxon>Haloferacaceae</taxon>
    </lineage>
</organism>
<sequence>MGSDAVVMYLVLHIAPPTITAETCYVFEIAFLSLHSFRASLTTR</sequence>
<comment type="caution">
    <text evidence="1">The sequence shown here is derived from an EMBL/GenBank/DDBJ whole genome shotgun (WGS) entry which is preliminary data.</text>
</comment>
<protein>
    <submittedName>
        <fullName evidence="1">Uncharacterized protein</fullName>
    </submittedName>
</protein>
<dbReference type="AlphaFoldDB" id="J3EUL4"/>
<evidence type="ECO:0000313" key="1">
    <source>
        <dbReference type="EMBL" id="EJN58102.1"/>
    </source>
</evidence>
<dbReference type="EMBL" id="ALJD01000009">
    <property type="protein sequence ID" value="EJN58102.1"/>
    <property type="molecule type" value="Genomic_DNA"/>
</dbReference>
<reference evidence="1 2" key="1">
    <citation type="journal article" date="2012" name="J. Bacteriol.">
        <title>Draft Genome Sequence of the Extremely Halophilic Archaeon Halogranum salarium B-1T.</title>
        <authorList>
            <person name="Kim K.K."/>
            <person name="Lee K.C."/>
            <person name="Lee J.S."/>
        </authorList>
    </citation>
    <scope>NUCLEOTIDE SEQUENCE [LARGE SCALE GENOMIC DNA]</scope>
    <source>
        <strain evidence="1 2">B-1</strain>
    </source>
</reference>
<proteinExistence type="predicted"/>
<dbReference type="Proteomes" id="UP000007813">
    <property type="component" value="Unassembled WGS sequence"/>
</dbReference>